<sequence length="488" mass="55592">MTPLWPFASSLFLLLVCTIGFAQADLVSGSNSKFITVQNGMFYKACKPTYLVSMNYWSAMNLAASDAAGGNLTRFQIEVKELWERGVNNVRIMASSEASGRGVQPFRMYPALQESPGVYNEEIFIGLDRSLVEFAKYNISVVMTLNDFWHWSGGYSQYVSWATSNSDIPYPPSWDPNLNPPYGDYTTSGSWAAFTNYSARFYNDSSITTTTQNWFRNHISKVINRVNTISGVAYKDDPTIMTWELTNEPQEPPLSWRVRVVDTAQYIKSLAPHQLITVGFEGKNGEWWFKRVHAPGVIDYACGHLWVQNWGYYDPLDRTNKSLATAEKFAAEYLENLSKWSMDLKKPVILEEFGMARDNWENVDKGAPSRYYLYNAEAGTTHKDQYFQFVIGKVVEYFKKGAAFQGLGPWAYGGIWRPTDRKNKFNQSWGGDPPHEAPGWYDLYDTDSTMKIIQDQAREVLNYLDTFNSSSCVTSYSRTLTSQAARVR</sequence>
<evidence type="ECO:0000256" key="6">
    <source>
        <dbReference type="SAM" id="SignalP"/>
    </source>
</evidence>
<accession>A0A9P6NPJ7</accession>
<dbReference type="Gene3D" id="3.20.20.80">
    <property type="entry name" value="Glycosidases"/>
    <property type="match status" value="1"/>
</dbReference>
<evidence type="ECO:0000259" key="7">
    <source>
        <dbReference type="Pfam" id="PF26410"/>
    </source>
</evidence>
<keyword evidence="4" id="KW-0378">Hydrolase</keyword>
<evidence type="ECO:0000256" key="4">
    <source>
        <dbReference type="ARBA" id="ARBA00022801"/>
    </source>
</evidence>
<feature type="domain" description="Glycoside hydrolase family 5" evidence="7">
    <location>
        <begin position="33"/>
        <end position="461"/>
    </location>
</feature>
<proteinExistence type="inferred from homology"/>
<dbReference type="InterPro" id="IPR017853">
    <property type="entry name" value="GH"/>
</dbReference>
<gene>
    <name evidence="8" type="ORF">CROQUDRAFT_40038</name>
</gene>
<keyword evidence="5" id="KW-0326">Glycosidase</keyword>
<dbReference type="OrthoDB" id="406631at2759"/>
<keyword evidence="9" id="KW-1185">Reference proteome</keyword>
<evidence type="ECO:0000256" key="2">
    <source>
        <dbReference type="ARBA" id="ARBA00005641"/>
    </source>
</evidence>
<keyword evidence="6" id="KW-0732">Signal</keyword>
<comment type="catalytic activity">
    <reaction evidence="1">
        <text>Random hydrolysis of (1-&gt;4)-beta-D-mannosidic linkages in mannans, galactomannans and glucomannans.</text>
        <dbReference type="EC" id="3.2.1.78"/>
    </reaction>
</comment>
<feature type="signal peptide" evidence="6">
    <location>
        <begin position="1"/>
        <end position="24"/>
    </location>
</feature>
<dbReference type="GO" id="GO:0016985">
    <property type="term" value="F:mannan endo-1,4-beta-mannosidase activity"/>
    <property type="evidence" value="ECO:0007669"/>
    <property type="project" value="UniProtKB-EC"/>
</dbReference>
<dbReference type="PANTHER" id="PTHR31451:SF40">
    <property type="entry name" value="GLYCOSIDE HYDROLASE FAMILY 5 DOMAIN-CONTAINING PROTEIN"/>
    <property type="match status" value="1"/>
</dbReference>
<feature type="chain" id="PRO_5040160619" description="mannan endo-1,4-beta-mannosidase" evidence="6">
    <location>
        <begin position="25"/>
        <end position="488"/>
    </location>
</feature>
<comment type="caution">
    <text evidence="8">The sequence shown here is derived from an EMBL/GenBank/DDBJ whole genome shotgun (WGS) entry which is preliminary data.</text>
</comment>
<evidence type="ECO:0000313" key="9">
    <source>
        <dbReference type="Proteomes" id="UP000886653"/>
    </source>
</evidence>
<evidence type="ECO:0000256" key="3">
    <source>
        <dbReference type="ARBA" id="ARBA00012706"/>
    </source>
</evidence>
<name>A0A9P6NPJ7_9BASI</name>
<protein>
    <recommendedName>
        <fullName evidence="3">mannan endo-1,4-beta-mannosidase</fullName>
        <ecNumber evidence="3">3.2.1.78</ecNumber>
    </recommendedName>
</protein>
<dbReference type="InterPro" id="IPR001547">
    <property type="entry name" value="Glyco_hydro_5"/>
</dbReference>
<evidence type="ECO:0000256" key="5">
    <source>
        <dbReference type="ARBA" id="ARBA00023295"/>
    </source>
</evidence>
<evidence type="ECO:0000313" key="8">
    <source>
        <dbReference type="EMBL" id="KAG0149322.1"/>
    </source>
</evidence>
<evidence type="ECO:0000256" key="1">
    <source>
        <dbReference type="ARBA" id="ARBA00001678"/>
    </source>
</evidence>
<dbReference type="SUPFAM" id="SSF51445">
    <property type="entry name" value="(Trans)glycosidases"/>
    <property type="match status" value="1"/>
</dbReference>
<dbReference type="AlphaFoldDB" id="A0A9P6NPJ7"/>
<organism evidence="8 9">
    <name type="scientific">Cronartium quercuum f. sp. fusiforme G11</name>
    <dbReference type="NCBI Taxonomy" id="708437"/>
    <lineage>
        <taxon>Eukaryota</taxon>
        <taxon>Fungi</taxon>
        <taxon>Dikarya</taxon>
        <taxon>Basidiomycota</taxon>
        <taxon>Pucciniomycotina</taxon>
        <taxon>Pucciniomycetes</taxon>
        <taxon>Pucciniales</taxon>
        <taxon>Coleosporiaceae</taxon>
        <taxon>Cronartium</taxon>
    </lineage>
</organism>
<dbReference type="FunFam" id="3.20.20.80:FF:000299">
    <property type="entry name" value="Uncharacterized protein"/>
    <property type="match status" value="1"/>
</dbReference>
<dbReference type="Proteomes" id="UP000886653">
    <property type="component" value="Unassembled WGS sequence"/>
</dbReference>
<dbReference type="InterPro" id="IPR045053">
    <property type="entry name" value="MAN-like"/>
</dbReference>
<dbReference type="EC" id="3.2.1.78" evidence="3"/>
<dbReference type="PANTHER" id="PTHR31451">
    <property type="match status" value="1"/>
</dbReference>
<dbReference type="EMBL" id="MU167229">
    <property type="protein sequence ID" value="KAG0149322.1"/>
    <property type="molecule type" value="Genomic_DNA"/>
</dbReference>
<dbReference type="Pfam" id="PF26410">
    <property type="entry name" value="GH5_mannosidase"/>
    <property type="match status" value="1"/>
</dbReference>
<comment type="similarity">
    <text evidence="2">Belongs to the glycosyl hydrolase 5 (cellulase A) family.</text>
</comment>
<reference evidence="8" key="1">
    <citation type="submission" date="2013-11" db="EMBL/GenBank/DDBJ databases">
        <title>Genome sequence of the fusiform rust pathogen reveals effectors for host alternation and coevolution with pine.</title>
        <authorList>
            <consortium name="DOE Joint Genome Institute"/>
            <person name="Smith K."/>
            <person name="Pendleton A."/>
            <person name="Kubisiak T."/>
            <person name="Anderson C."/>
            <person name="Salamov A."/>
            <person name="Aerts A."/>
            <person name="Riley R."/>
            <person name="Clum A."/>
            <person name="Lindquist E."/>
            <person name="Ence D."/>
            <person name="Campbell M."/>
            <person name="Kronenberg Z."/>
            <person name="Feau N."/>
            <person name="Dhillon B."/>
            <person name="Hamelin R."/>
            <person name="Burleigh J."/>
            <person name="Smith J."/>
            <person name="Yandell M."/>
            <person name="Nelson C."/>
            <person name="Grigoriev I."/>
            <person name="Davis J."/>
        </authorList>
    </citation>
    <scope>NUCLEOTIDE SEQUENCE</scope>
    <source>
        <strain evidence="8">G11</strain>
    </source>
</reference>